<name>A0A133U3U1_9EURY</name>
<dbReference type="PANTHER" id="PTHR34703:SF1">
    <property type="entry name" value="ANTIPORTER SUBUNIT MNHG2-RELATED"/>
    <property type="match status" value="1"/>
</dbReference>
<dbReference type="AlphaFoldDB" id="A0A133U3U1"/>
<keyword evidence="1" id="KW-0472">Membrane</keyword>
<dbReference type="EMBL" id="LHXL01000074">
    <property type="protein sequence ID" value="KXA88862.1"/>
    <property type="molecule type" value="Genomic_DNA"/>
</dbReference>
<organism evidence="2 3">
    <name type="scientific">candidate division MSBL1 archaeon SCGC-AAA259D14</name>
    <dbReference type="NCBI Taxonomy" id="1698261"/>
    <lineage>
        <taxon>Archaea</taxon>
        <taxon>Methanobacteriati</taxon>
        <taxon>Methanobacteriota</taxon>
        <taxon>candidate division MSBL1</taxon>
    </lineage>
</organism>
<feature type="transmembrane region" description="Helical" evidence="1">
    <location>
        <begin position="6"/>
        <end position="29"/>
    </location>
</feature>
<reference evidence="2 3" key="1">
    <citation type="journal article" date="2016" name="Sci. Rep.">
        <title>Metabolic traits of an uncultured archaeal lineage -MSBL1- from brine pools of the Red Sea.</title>
        <authorList>
            <person name="Mwirichia R."/>
            <person name="Alam I."/>
            <person name="Rashid M."/>
            <person name="Vinu M."/>
            <person name="Ba-Alawi W."/>
            <person name="Anthony Kamau A."/>
            <person name="Kamanda Ngugi D."/>
            <person name="Goker M."/>
            <person name="Klenk H.P."/>
            <person name="Bajic V."/>
            <person name="Stingl U."/>
        </authorList>
    </citation>
    <scope>NUCLEOTIDE SEQUENCE [LARGE SCALE GENOMIC DNA]</scope>
    <source>
        <strain evidence="2">SCGC-AAA259D14</strain>
    </source>
</reference>
<keyword evidence="1" id="KW-0812">Transmembrane</keyword>
<dbReference type="Pfam" id="PF03334">
    <property type="entry name" value="PhaG_MnhG_YufB"/>
    <property type="match status" value="1"/>
</dbReference>
<evidence type="ECO:0000313" key="2">
    <source>
        <dbReference type="EMBL" id="KXA88862.1"/>
    </source>
</evidence>
<dbReference type="Proteomes" id="UP000070589">
    <property type="component" value="Unassembled WGS sequence"/>
</dbReference>
<dbReference type="PANTHER" id="PTHR34703">
    <property type="entry name" value="ANTIPORTER SUBUNIT MNHG2-RELATED"/>
    <property type="match status" value="1"/>
</dbReference>
<keyword evidence="3" id="KW-1185">Reference proteome</keyword>
<proteinExistence type="predicted"/>
<dbReference type="GO" id="GO:0015385">
    <property type="term" value="F:sodium:proton antiporter activity"/>
    <property type="evidence" value="ECO:0007669"/>
    <property type="project" value="TreeGrafter"/>
</dbReference>
<evidence type="ECO:0008006" key="4">
    <source>
        <dbReference type="Google" id="ProtNLM"/>
    </source>
</evidence>
<feature type="transmembrane region" description="Helical" evidence="1">
    <location>
        <begin position="41"/>
        <end position="61"/>
    </location>
</feature>
<gene>
    <name evidence="2" type="ORF">AKJ62_04310</name>
</gene>
<dbReference type="InterPro" id="IPR005133">
    <property type="entry name" value="PhaG_MnhG_YufB"/>
</dbReference>
<feature type="transmembrane region" description="Helical" evidence="1">
    <location>
        <begin position="73"/>
        <end position="92"/>
    </location>
</feature>
<accession>A0A133U3U1</accession>
<comment type="caution">
    <text evidence="2">The sequence shown here is derived from an EMBL/GenBank/DDBJ whole genome shotgun (WGS) entry which is preliminary data.</text>
</comment>
<dbReference type="NCBIfam" id="TIGR01300">
    <property type="entry name" value="CPA3_mnhG_phaG"/>
    <property type="match status" value="1"/>
</dbReference>
<protein>
    <recommendedName>
        <fullName evidence="4">Cation:proton antiporter</fullName>
    </recommendedName>
</protein>
<evidence type="ECO:0000256" key="1">
    <source>
        <dbReference type="SAM" id="Phobius"/>
    </source>
</evidence>
<evidence type="ECO:0000313" key="3">
    <source>
        <dbReference type="Proteomes" id="UP000070589"/>
    </source>
</evidence>
<sequence length="116" mass="12329">MSGILVVPAVLLIISAVFAFIGSIGIIRMPDVYNRIHSETLIVVGGSILGFIGVALFGIVSSELANYAFSLKALIIAIFLLITNPVGSHAIARAAHKAREKPFPGTRVDKLEEAEE</sequence>
<keyword evidence="1" id="KW-1133">Transmembrane helix</keyword>